<protein>
    <submittedName>
        <fullName evidence="2">Vitamin B12-transporter protein BtuF</fullName>
    </submittedName>
</protein>
<dbReference type="EMBL" id="LR215974">
    <property type="protein sequence ID" value="VFB03247.1"/>
    <property type="molecule type" value="Genomic_DNA"/>
</dbReference>
<evidence type="ECO:0000313" key="3">
    <source>
        <dbReference type="Proteomes" id="UP000290013"/>
    </source>
</evidence>
<dbReference type="Gene3D" id="3.40.50.1980">
    <property type="entry name" value="Nitrogenase molybdenum iron protein domain"/>
    <property type="match status" value="2"/>
</dbReference>
<dbReference type="SUPFAM" id="SSF53807">
    <property type="entry name" value="Helical backbone' metal receptor"/>
    <property type="match status" value="1"/>
</dbReference>
<gene>
    <name evidence="2" type="ORF">NCTC12078_01241</name>
</gene>
<accession>A0A4U8WAC7</accession>
<dbReference type="GO" id="GO:0071281">
    <property type="term" value="P:cellular response to iron ion"/>
    <property type="evidence" value="ECO:0007669"/>
    <property type="project" value="TreeGrafter"/>
</dbReference>
<proteinExistence type="predicted"/>
<evidence type="ECO:0000313" key="2">
    <source>
        <dbReference type="EMBL" id="VFB03247.1"/>
    </source>
</evidence>
<evidence type="ECO:0000259" key="1">
    <source>
        <dbReference type="PROSITE" id="PS50983"/>
    </source>
</evidence>
<dbReference type="PANTHER" id="PTHR30535:SF34">
    <property type="entry name" value="MOLYBDATE-BINDING PROTEIN MOLA"/>
    <property type="match status" value="1"/>
</dbReference>
<dbReference type="KEGG" id="ctai:NCTC12078_01241"/>
<sequence>MAIFILIACKRETKNINTNAVSISKLVNFKDQTGFLQLSSGNFNYSIRKEQLPFKKIILLNAIMAGYVTELNAENIIAGISSPEYIYSEKIRKLIQQEKIQNVGNEQKYDIEKIISLKPDAVFTNYVANFENAYEVLKKNGIHVIFLDEFKEEEPLEKAAYIKVFGKLLGKEDLADAKFKEIEKNYNNLKKLAQTSHSKPKVLANEMYGDLWYLPGGKTSFANFIADANAEYILKDNSDTKAVTMSFEEVYAKSKNIQFWLNVGNHHSKKELLSINPFYAQLDVFNEGKIYSVSGKEKQKANDFFEQGIVRCDWVLKDYIKILHPELLPDDKITYLYELK</sequence>
<feature type="domain" description="Fe/B12 periplasmic-binding" evidence="1">
    <location>
        <begin position="56"/>
        <end position="327"/>
    </location>
</feature>
<dbReference type="Proteomes" id="UP000290013">
    <property type="component" value="Chromosome"/>
</dbReference>
<dbReference type="Pfam" id="PF01497">
    <property type="entry name" value="Peripla_BP_2"/>
    <property type="match status" value="1"/>
</dbReference>
<dbReference type="AlphaFoldDB" id="A0A4U8WAC7"/>
<organism evidence="2 3">
    <name type="scientific">Chryseobacterium taihuense</name>
    <dbReference type="NCBI Taxonomy" id="1141221"/>
    <lineage>
        <taxon>Bacteria</taxon>
        <taxon>Pseudomonadati</taxon>
        <taxon>Bacteroidota</taxon>
        <taxon>Flavobacteriia</taxon>
        <taxon>Flavobacteriales</taxon>
        <taxon>Weeksellaceae</taxon>
        <taxon>Chryseobacterium group</taxon>
        <taxon>Chryseobacterium</taxon>
    </lineage>
</organism>
<reference evidence="2 3" key="1">
    <citation type="submission" date="2019-02" db="EMBL/GenBank/DDBJ databases">
        <authorList>
            <consortium name="Pathogen Informatics"/>
        </authorList>
    </citation>
    <scope>NUCLEOTIDE SEQUENCE [LARGE SCALE GENOMIC DNA]</scope>
    <source>
        <strain evidence="2 3">3012STDY6944375</strain>
    </source>
</reference>
<dbReference type="PROSITE" id="PS50983">
    <property type="entry name" value="FE_B12_PBP"/>
    <property type="match status" value="1"/>
</dbReference>
<dbReference type="InterPro" id="IPR050902">
    <property type="entry name" value="ABC_Transporter_SBP"/>
</dbReference>
<dbReference type="PANTHER" id="PTHR30535">
    <property type="entry name" value="VITAMIN B12-BINDING PROTEIN"/>
    <property type="match status" value="1"/>
</dbReference>
<dbReference type="InterPro" id="IPR002491">
    <property type="entry name" value="ABC_transptr_periplasmic_BD"/>
</dbReference>
<name>A0A4U8WAC7_9FLAO</name>